<dbReference type="SMART" id="SM00479">
    <property type="entry name" value="EXOIII"/>
    <property type="match status" value="1"/>
</dbReference>
<dbReference type="Proteomes" id="UP000016930">
    <property type="component" value="Unassembled WGS sequence"/>
</dbReference>
<reference evidence="6 7" key="1">
    <citation type="journal article" date="2012" name="Proc. Natl. Acad. Sci. U.S.A.">
        <title>Comparative genomics of Ceriporiopsis subvermispora and Phanerochaete chrysosporium provide insight into selective ligninolysis.</title>
        <authorList>
            <person name="Fernandez-Fueyo E."/>
            <person name="Ruiz-Duenas F.J."/>
            <person name="Ferreira P."/>
            <person name="Floudas D."/>
            <person name="Hibbett D.S."/>
            <person name="Canessa P."/>
            <person name="Larrondo L.F."/>
            <person name="James T.Y."/>
            <person name="Seelenfreund D."/>
            <person name="Lobos S."/>
            <person name="Polanco R."/>
            <person name="Tello M."/>
            <person name="Honda Y."/>
            <person name="Watanabe T."/>
            <person name="Watanabe T."/>
            <person name="Ryu J.S."/>
            <person name="Kubicek C.P."/>
            <person name="Schmoll M."/>
            <person name="Gaskell J."/>
            <person name="Hammel K.E."/>
            <person name="St John F.J."/>
            <person name="Vanden Wymelenberg A."/>
            <person name="Sabat G."/>
            <person name="Splinter BonDurant S."/>
            <person name="Syed K."/>
            <person name="Yadav J.S."/>
            <person name="Doddapaneni H."/>
            <person name="Subramanian V."/>
            <person name="Lavin J.L."/>
            <person name="Oguiza J.A."/>
            <person name="Perez G."/>
            <person name="Pisabarro A.G."/>
            <person name="Ramirez L."/>
            <person name="Santoyo F."/>
            <person name="Master E."/>
            <person name="Coutinho P.M."/>
            <person name="Henrissat B."/>
            <person name="Lombard V."/>
            <person name="Magnuson J.K."/>
            <person name="Kuees U."/>
            <person name="Hori C."/>
            <person name="Igarashi K."/>
            <person name="Samejima M."/>
            <person name="Held B.W."/>
            <person name="Barry K.W."/>
            <person name="LaButti K.M."/>
            <person name="Lapidus A."/>
            <person name="Lindquist E.A."/>
            <person name="Lucas S.M."/>
            <person name="Riley R."/>
            <person name="Salamov A.A."/>
            <person name="Hoffmeister D."/>
            <person name="Schwenk D."/>
            <person name="Hadar Y."/>
            <person name="Yarden O."/>
            <person name="de Vries R.P."/>
            <person name="Wiebenga A."/>
            <person name="Stenlid J."/>
            <person name="Eastwood D."/>
            <person name="Grigoriev I.V."/>
            <person name="Berka R.M."/>
            <person name="Blanchette R.A."/>
            <person name="Kersten P."/>
            <person name="Martinez A.T."/>
            <person name="Vicuna R."/>
            <person name="Cullen D."/>
        </authorList>
    </citation>
    <scope>NUCLEOTIDE SEQUENCE [LARGE SCALE GENOMIC DNA]</scope>
    <source>
        <strain evidence="6 7">B</strain>
    </source>
</reference>
<dbReference type="InterPro" id="IPR036397">
    <property type="entry name" value="RNaseH_sf"/>
</dbReference>
<evidence type="ECO:0000256" key="4">
    <source>
        <dbReference type="SAM" id="MobiDB-lite"/>
    </source>
</evidence>
<dbReference type="SUPFAM" id="SSF53098">
    <property type="entry name" value="Ribonuclease H-like"/>
    <property type="match status" value="1"/>
</dbReference>
<dbReference type="EMBL" id="KB445795">
    <property type="protein sequence ID" value="EMD38612.1"/>
    <property type="molecule type" value="Genomic_DNA"/>
</dbReference>
<name>M2RJG3_CERS8</name>
<evidence type="ECO:0000256" key="2">
    <source>
        <dbReference type="ARBA" id="ARBA00022801"/>
    </source>
</evidence>
<dbReference type="GO" id="GO:0003676">
    <property type="term" value="F:nucleic acid binding"/>
    <property type="evidence" value="ECO:0007669"/>
    <property type="project" value="InterPro"/>
</dbReference>
<dbReference type="PANTHER" id="PTHR23044:SF61">
    <property type="entry name" value="3'-5' EXORIBONUCLEASE 1-RELATED"/>
    <property type="match status" value="1"/>
</dbReference>
<evidence type="ECO:0000259" key="5">
    <source>
        <dbReference type="SMART" id="SM00479"/>
    </source>
</evidence>
<dbReference type="PANTHER" id="PTHR23044">
    <property type="entry name" value="3'-5' EXONUCLEASE ERI1-RELATED"/>
    <property type="match status" value="1"/>
</dbReference>
<dbReference type="InterPro" id="IPR012337">
    <property type="entry name" value="RNaseH-like_sf"/>
</dbReference>
<keyword evidence="2" id="KW-0378">Hydrolase</keyword>
<evidence type="ECO:0000313" key="7">
    <source>
        <dbReference type="Proteomes" id="UP000016930"/>
    </source>
</evidence>
<dbReference type="InterPro" id="IPR047201">
    <property type="entry name" value="ERI-1_3'hExo-like"/>
</dbReference>
<evidence type="ECO:0000256" key="1">
    <source>
        <dbReference type="ARBA" id="ARBA00022722"/>
    </source>
</evidence>
<dbReference type="Gene3D" id="3.30.420.10">
    <property type="entry name" value="Ribonuclease H-like superfamily/Ribonuclease H"/>
    <property type="match status" value="1"/>
</dbReference>
<proteinExistence type="predicted"/>
<keyword evidence="7" id="KW-1185">Reference proteome</keyword>
<feature type="compositionally biased region" description="Polar residues" evidence="4">
    <location>
        <begin position="7"/>
        <end position="23"/>
    </location>
</feature>
<dbReference type="Pfam" id="PF00929">
    <property type="entry name" value="RNase_T"/>
    <property type="match status" value="1"/>
</dbReference>
<dbReference type="InterPro" id="IPR051274">
    <property type="entry name" value="3-5_Exoribonuclease"/>
</dbReference>
<dbReference type="STRING" id="914234.M2RJG3"/>
<dbReference type="OrthoDB" id="448399at2759"/>
<gene>
    <name evidence="6" type="ORF">CERSUDRAFT_123180</name>
</gene>
<dbReference type="InterPro" id="IPR013520">
    <property type="entry name" value="Ribonucl_H"/>
</dbReference>
<protein>
    <recommendedName>
        <fullName evidence="5">Exonuclease domain-containing protein</fullName>
    </recommendedName>
</protein>
<dbReference type="GO" id="GO:0000175">
    <property type="term" value="F:3'-5'-RNA exonuclease activity"/>
    <property type="evidence" value="ECO:0007669"/>
    <property type="project" value="InterPro"/>
</dbReference>
<sequence length="282" mass="32116">MPPARTDASTSSLSSPQKVNSPHDSLVKAAEVNSRYDAFLVLDVESTCFEWPVCLMCWKKSDSGTPECVLEVVDTFRSFVKPTWKPTLSQFCVNFTGVTQTDVDNAPTFPEMIKTFHDDFMVHNGLLDPNDDSRKVEYTWCCDGHFDIQDFLLKQCFISQIEVPNWMRGDFMNVKELVKGHCTSVAKQAPRITKGRRTITMMRIPIPLPYPFNIEKQLEVLGLGKFDGRKHCGIDDTRNLARILAELARLGIVLKPNLPFNLSKTWDWMGADGRVDYKDRID</sequence>
<evidence type="ECO:0000313" key="6">
    <source>
        <dbReference type="EMBL" id="EMD38612.1"/>
    </source>
</evidence>
<keyword evidence="1" id="KW-0540">Nuclease</keyword>
<organism evidence="6 7">
    <name type="scientific">Ceriporiopsis subvermispora (strain B)</name>
    <name type="common">White-rot fungus</name>
    <name type="synonym">Gelatoporia subvermispora</name>
    <dbReference type="NCBI Taxonomy" id="914234"/>
    <lineage>
        <taxon>Eukaryota</taxon>
        <taxon>Fungi</taxon>
        <taxon>Dikarya</taxon>
        <taxon>Basidiomycota</taxon>
        <taxon>Agaricomycotina</taxon>
        <taxon>Agaricomycetes</taxon>
        <taxon>Polyporales</taxon>
        <taxon>Gelatoporiaceae</taxon>
        <taxon>Gelatoporia</taxon>
    </lineage>
</organism>
<dbReference type="HOGENOM" id="CLU_037266_1_0_1"/>
<dbReference type="AlphaFoldDB" id="M2RJG3"/>
<accession>M2RJG3</accession>
<feature type="region of interest" description="Disordered" evidence="4">
    <location>
        <begin position="1"/>
        <end position="24"/>
    </location>
</feature>
<evidence type="ECO:0000256" key="3">
    <source>
        <dbReference type="ARBA" id="ARBA00022839"/>
    </source>
</evidence>
<dbReference type="CDD" id="cd06133">
    <property type="entry name" value="ERI-1_3'hExo_like"/>
    <property type="match status" value="1"/>
</dbReference>
<keyword evidence="3" id="KW-0269">Exonuclease</keyword>
<feature type="domain" description="Exonuclease" evidence="5">
    <location>
        <begin position="38"/>
        <end position="253"/>
    </location>
</feature>